<evidence type="ECO:0000256" key="5">
    <source>
        <dbReference type="ARBA" id="ARBA00022670"/>
    </source>
</evidence>
<organism evidence="13 14">
    <name type="scientific">Babesia divergens</name>
    <dbReference type="NCBI Taxonomy" id="32595"/>
    <lineage>
        <taxon>Eukaryota</taxon>
        <taxon>Sar</taxon>
        <taxon>Alveolata</taxon>
        <taxon>Apicomplexa</taxon>
        <taxon>Aconoidasida</taxon>
        <taxon>Piroplasmida</taxon>
        <taxon>Babesiidae</taxon>
        <taxon>Babesia</taxon>
    </lineage>
</organism>
<comment type="subcellular location">
    <subcellularLocation>
        <location evidence="1 11">Cytoplasm</location>
    </subcellularLocation>
</comment>
<dbReference type="InterPro" id="IPR005078">
    <property type="entry name" value="Peptidase_C54"/>
</dbReference>
<name>A0AAD9GJI6_BABDI</name>
<keyword evidence="6 11" id="KW-0378">Hydrolase</keyword>
<evidence type="ECO:0000256" key="4">
    <source>
        <dbReference type="ARBA" id="ARBA00022490"/>
    </source>
</evidence>
<evidence type="ECO:0000313" key="13">
    <source>
        <dbReference type="EMBL" id="KAK1939453.1"/>
    </source>
</evidence>
<dbReference type="Proteomes" id="UP001195914">
    <property type="component" value="Unassembled WGS sequence"/>
</dbReference>
<keyword evidence="14" id="KW-1185">Reference proteome</keyword>
<dbReference type="EMBL" id="JAHBMH010000007">
    <property type="protein sequence ID" value="KAK1939453.1"/>
    <property type="molecule type" value="Genomic_DNA"/>
</dbReference>
<dbReference type="GO" id="GO:0004197">
    <property type="term" value="F:cysteine-type endopeptidase activity"/>
    <property type="evidence" value="ECO:0007669"/>
    <property type="project" value="TreeGrafter"/>
</dbReference>
<evidence type="ECO:0000256" key="1">
    <source>
        <dbReference type="ARBA" id="ARBA00004496"/>
    </source>
</evidence>
<dbReference type="PANTHER" id="PTHR22624:SF49">
    <property type="entry name" value="CYSTEINE PROTEASE"/>
    <property type="match status" value="1"/>
</dbReference>
<proteinExistence type="inferred from homology"/>
<keyword evidence="8 11" id="KW-0653">Protein transport</keyword>
<dbReference type="SUPFAM" id="SSF54001">
    <property type="entry name" value="Cysteine proteinases"/>
    <property type="match status" value="1"/>
</dbReference>
<reference evidence="13" key="2">
    <citation type="submission" date="2021-05" db="EMBL/GenBank/DDBJ databases">
        <authorList>
            <person name="Pain A."/>
        </authorList>
    </citation>
    <scope>NUCLEOTIDE SEQUENCE</scope>
    <source>
        <strain evidence="13">1802A</strain>
    </source>
</reference>
<sequence>MPASERQSLYHCGGDLKSAAESSSKPIAVILGTTYELSHSHVSHDMLDRVSKVVFLTYRKGFRIELPTHYSVERAFPWIPKLGISSVVTSDKHWGCAVRSTQMALAESLQALAARNPTPELERAAIVRMFHDSIDEPFSIHNFVKADIELGACVSPLKFGCASSALCASYAINAQTRVDLASTAFTDGVLYIKEVERAFQRKRSVVIWITIQKHMNNQEKECVRRLFAEPWIKGIIGAERSAHRAYYIVGYDSESLLFLDPHVACTVS</sequence>
<keyword evidence="4 11" id="KW-0963">Cytoplasm</keyword>
<dbReference type="GO" id="GO:0015031">
    <property type="term" value="P:protein transport"/>
    <property type="evidence" value="ECO:0007669"/>
    <property type="project" value="UniProtKB-KW"/>
</dbReference>
<dbReference type="GO" id="GO:0016485">
    <property type="term" value="P:protein processing"/>
    <property type="evidence" value="ECO:0007669"/>
    <property type="project" value="TreeGrafter"/>
</dbReference>
<keyword evidence="3" id="KW-0813">Transport</keyword>
<comment type="similarity">
    <text evidence="2 11">Belongs to the peptidase C54 family.</text>
</comment>
<evidence type="ECO:0000256" key="11">
    <source>
        <dbReference type="RuleBase" id="RU363115"/>
    </source>
</evidence>
<keyword evidence="9 11" id="KW-0072">Autophagy</keyword>
<dbReference type="InterPro" id="IPR038765">
    <property type="entry name" value="Papain-like_cys_pep_sf"/>
</dbReference>
<dbReference type="GO" id="GO:0005737">
    <property type="term" value="C:cytoplasm"/>
    <property type="evidence" value="ECO:0007669"/>
    <property type="project" value="UniProtKB-SubCell"/>
</dbReference>
<evidence type="ECO:0000256" key="10">
    <source>
        <dbReference type="ARBA" id="ARBA00029362"/>
    </source>
</evidence>
<comment type="caution">
    <text evidence="13">The sequence shown here is derived from an EMBL/GenBank/DDBJ whole genome shotgun (WGS) entry which is preliminary data.</text>
</comment>
<dbReference type="GO" id="GO:0034727">
    <property type="term" value="P:piecemeal microautophagy of the nucleus"/>
    <property type="evidence" value="ECO:0007669"/>
    <property type="project" value="TreeGrafter"/>
</dbReference>
<evidence type="ECO:0000256" key="3">
    <source>
        <dbReference type="ARBA" id="ARBA00022448"/>
    </source>
</evidence>
<keyword evidence="5 11" id="KW-0645">Protease</keyword>
<dbReference type="InterPro" id="IPR046792">
    <property type="entry name" value="Peptidase_C54_cat"/>
</dbReference>
<dbReference type="GO" id="GO:0000045">
    <property type="term" value="P:autophagosome assembly"/>
    <property type="evidence" value="ECO:0007669"/>
    <property type="project" value="TreeGrafter"/>
</dbReference>
<dbReference type="Pfam" id="PF03416">
    <property type="entry name" value="Peptidase_C54"/>
    <property type="match status" value="1"/>
</dbReference>
<comment type="function">
    <text evidence="11">Cysteine protease that plays a key role in autophagy by mediating both proteolytic activation and delipidation of ATG8 family proteins.</text>
</comment>
<evidence type="ECO:0000313" key="14">
    <source>
        <dbReference type="Proteomes" id="UP001195914"/>
    </source>
</evidence>
<protein>
    <recommendedName>
        <fullName evidence="11">Cysteine protease</fullName>
        <ecNumber evidence="11">3.4.22.-</ecNumber>
    </recommendedName>
</protein>
<evidence type="ECO:0000256" key="8">
    <source>
        <dbReference type="ARBA" id="ARBA00022927"/>
    </source>
</evidence>
<evidence type="ECO:0000256" key="7">
    <source>
        <dbReference type="ARBA" id="ARBA00022807"/>
    </source>
</evidence>
<dbReference type="EC" id="3.4.22.-" evidence="11"/>
<evidence type="ECO:0000259" key="12">
    <source>
        <dbReference type="Pfam" id="PF03416"/>
    </source>
</evidence>
<dbReference type="GO" id="GO:0019786">
    <property type="term" value="F:protein-phosphatidylethanolamide deconjugating activity"/>
    <property type="evidence" value="ECO:0007669"/>
    <property type="project" value="InterPro"/>
</dbReference>
<evidence type="ECO:0000256" key="9">
    <source>
        <dbReference type="ARBA" id="ARBA00023006"/>
    </source>
</evidence>
<reference evidence="13" key="1">
    <citation type="journal article" date="2014" name="Nucleic Acids Res.">
        <title>The evolutionary dynamics of variant antigen genes in Babesia reveal a history of genomic innovation underlying host-parasite interaction.</title>
        <authorList>
            <person name="Jackson A.P."/>
            <person name="Otto T.D."/>
            <person name="Darby A."/>
            <person name="Ramaprasad A."/>
            <person name="Xia D."/>
            <person name="Echaide I.E."/>
            <person name="Farber M."/>
            <person name="Gahlot S."/>
            <person name="Gamble J."/>
            <person name="Gupta D."/>
            <person name="Gupta Y."/>
            <person name="Jackson L."/>
            <person name="Malandrin L."/>
            <person name="Malas T.B."/>
            <person name="Moussa E."/>
            <person name="Nair M."/>
            <person name="Reid A.J."/>
            <person name="Sanders M."/>
            <person name="Sharma J."/>
            <person name="Tracey A."/>
            <person name="Quail M.A."/>
            <person name="Weir W."/>
            <person name="Wastling J.M."/>
            <person name="Hall N."/>
            <person name="Willadsen P."/>
            <person name="Lingelbach K."/>
            <person name="Shiels B."/>
            <person name="Tait A."/>
            <person name="Berriman M."/>
            <person name="Allred D.R."/>
            <person name="Pain A."/>
        </authorList>
    </citation>
    <scope>NUCLEOTIDE SEQUENCE</scope>
    <source>
        <strain evidence="13">1802A</strain>
    </source>
</reference>
<dbReference type="PANTHER" id="PTHR22624">
    <property type="entry name" value="CYSTEINE PROTEASE ATG4"/>
    <property type="match status" value="1"/>
</dbReference>
<feature type="domain" description="Peptidase C54 catalytic" evidence="12">
    <location>
        <begin position="45"/>
        <end position="264"/>
    </location>
</feature>
<accession>A0AAD9GJI6</accession>
<evidence type="ECO:0000256" key="6">
    <source>
        <dbReference type="ARBA" id="ARBA00022801"/>
    </source>
</evidence>
<dbReference type="GO" id="GO:0000423">
    <property type="term" value="P:mitophagy"/>
    <property type="evidence" value="ECO:0007669"/>
    <property type="project" value="TreeGrafter"/>
</dbReference>
<comment type="catalytic activity">
    <reaction evidence="10">
        <text>[protein]-C-terminal L-amino acid-glycyl-phosphatidylethanolamide + H2O = [protein]-C-terminal L-amino acid-glycine + a 1,2-diacyl-sn-glycero-3-phosphoethanolamine</text>
        <dbReference type="Rhea" id="RHEA:67548"/>
        <dbReference type="Rhea" id="RHEA-COMP:17323"/>
        <dbReference type="Rhea" id="RHEA-COMP:17324"/>
        <dbReference type="ChEBI" id="CHEBI:15377"/>
        <dbReference type="ChEBI" id="CHEBI:64612"/>
        <dbReference type="ChEBI" id="CHEBI:172940"/>
        <dbReference type="ChEBI" id="CHEBI:172941"/>
    </reaction>
    <physiologicalReaction direction="left-to-right" evidence="10">
        <dbReference type="Rhea" id="RHEA:67549"/>
    </physiologicalReaction>
</comment>
<keyword evidence="7" id="KW-0788">Thiol protease</keyword>
<evidence type="ECO:0000256" key="2">
    <source>
        <dbReference type="ARBA" id="ARBA00010958"/>
    </source>
</evidence>
<dbReference type="GO" id="GO:0035973">
    <property type="term" value="P:aggrephagy"/>
    <property type="evidence" value="ECO:0007669"/>
    <property type="project" value="TreeGrafter"/>
</dbReference>
<gene>
    <name evidence="13" type="ORF">X943_000165</name>
</gene>
<dbReference type="AlphaFoldDB" id="A0AAD9GJI6"/>